<dbReference type="AlphaFoldDB" id="A0A832VX71"/>
<evidence type="ECO:0000259" key="1">
    <source>
        <dbReference type="PROSITE" id="PS50943"/>
    </source>
</evidence>
<dbReference type="SUPFAM" id="SSF47413">
    <property type="entry name" value="lambda repressor-like DNA-binding domains"/>
    <property type="match status" value="1"/>
</dbReference>
<organism evidence="2 3">
    <name type="scientific">Methermicoccus shengliensis</name>
    <dbReference type="NCBI Taxonomy" id="660064"/>
    <lineage>
        <taxon>Archaea</taxon>
        <taxon>Methanobacteriati</taxon>
        <taxon>Methanobacteriota</taxon>
        <taxon>Stenosarchaea group</taxon>
        <taxon>Methanomicrobia</taxon>
        <taxon>Methanosarcinales</taxon>
        <taxon>Methermicoccaceae</taxon>
        <taxon>Methermicoccus</taxon>
    </lineage>
</organism>
<name>A0A832VX71_9EURY</name>
<dbReference type="PIRSF" id="PIRSF005978">
    <property type="entry name" value="HTH_MJ0621_prd"/>
    <property type="match status" value="1"/>
</dbReference>
<dbReference type="RefSeq" id="WP_042687186.1">
    <property type="nucleotide sequence ID" value="NZ_DUIH01000010.1"/>
</dbReference>
<feature type="domain" description="HTH cro/C1-type" evidence="1">
    <location>
        <begin position="26"/>
        <end position="78"/>
    </location>
</feature>
<dbReference type="Proteomes" id="UP000600363">
    <property type="component" value="Unassembled WGS sequence"/>
</dbReference>
<dbReference type="Pfam" id="PF01381">
    <property type="entry name" value="HTH_3"/>
    <property type="match status" value="1"/>
</dbReference>
<dbReference type="EMBL" id="DUIH01000010">
    <property type="protein sequence ID" value="HIH69483.1"/>
    <property type="molecule type" value="Genomic_DNA"/>
</dbReference>
<dbReference type="Gene3D" id="1.10.260.40">
    <property type="entry name" value="lambda repressor-like DNA-binding domains"/>
    <property type="match status" value="1"/>
</dbReference>
<accession>A0A832VX71</accession>
<sequence>MVADAADRVIAAAMHSDEAFRGTLERVIREELRLSIGSFCEVAGLSTSTLYKLLSGEREPNLRTLRAIVAAIRKLTHRAHEEFIAVIAARPVLDGITEGSIVVDGRRVHIREYAATSIEEAIIAALRAEREGAIGLVCAPIVSTTVEKILTIPVATITPRESLWNAVRLAAKKSRT</sequence>
<dbReference type="CDD" id="cd00093">
    <property type="entry name" value="HTH_XRE"/>
    <property type="match status" value="1"/>
</dbReference>
<dbReference type="InterPro" id="IPR016472">
    <property type="entry name" value="Tscrpt_reg_MJ0621_prd"/>
</dbReference>
<evidence type="ECO:0000313" key="3">
    <source>
        <dbReference type="Proteomes" id="UP000600363"/>
    </source>
</evidence>
<dbReference type="InterPro" id="IPR001387">
    <property type="entry name" value="Cro/C1-type_HTH"/>
</dbReference>
<gene>
    <name evidence="2" type="ORF">HA299_02505</name>
</gene>
<evidence type="ECO:0000313" key="2">
    <source>
        <dbReference type="EMBL" id="HIH69483.1"/>
    </source>
</evidence>
<dbReference type="InterPro" id="IPR010982">
    <property type="entry name" value="Lambda_DNA-bd_dom_sf"/>
</dbReference>
<dbReference type="PROSITE" id="PS50943">
    <property type="entry name" value="HTH_CROC1"/>
    <property type="match status" value="1"/>
</dbReference>
<reference evidence="2" key="1">
    <citation type="journal article" date="2020" name="bioRxiv">
        <title>A rank-normalized archaeal taxonomy based on genome phylogeny resolves widespread incomplete and uneven classifications.</title>
        <authorList>
            <person name="Rinke C."/>
            <person name="Chuvochina M."/>
            <person name="Mussig A.J."/>
            <person name="Chaumeil P.-A."/>
            <person name="Waite D.W."/>
            <person name="Whitman W.B."/>
            <person name="Parks D.H."/>
            <person name="Hugenholtz P."/>
        </authorList>
    </citation>
    <scope>NUCLEOTIDE SEQUENCE</scope>
    <source>
        <strain evidence="2">UBA12518</strain>
    </source>
</reference>
<dbReference type="GO" id="GO:0003677">
    <property type="term" value="F:DNA binding"/>
    <property type="evidence" value="ECO:0007669"/>
    <property type="project" value="InterPro"/>
</dbReference>
<comment type="caution">
    <text evidence="2">The sequence shown here is derived from an EMBL/GenBank/DDBJ whole genome shotgun (WGS) entry which is preliminary data.</text>
</comment>
<protein>
    <submittedName>
        <fullName evidence="2">Helix-turn-helix domain-containing protein</fullName>
    </submittedName>
</protein>
<proteinExistence type="predicted"/>